<name>C8XDU3_NAKMY</name>
<dbReference type="OrthoDB" id="9812856at2"/>
<evidence type="ECO:0000313" key="2">
    <source>
        <dbReference type="Proteomes" id="UP000002218"/>
    </source>
</evidence>
<dbReference type="Pfam" id="PF00702">
    <property type="entry name" value="Hydrolase"/>
    <property type="match status" value="1"/>
</dbReference>
<dbReference type="AlphaFoldDB" id="C8XDU3"/>
<dbReference type="Gene3D" id="3.40.50.1000">
    <property type="entry name" value="HAD superfamily/HAD-like"/>
    <property type="match status" value="1"/>
</dbReference>
<organism evidence="1 2">
    <name type="scientific">Nakamurella multipartita (strain ATCC 700099 / DSM 44233 / CIP 104796 / JCM 9543 / NBRC 105858 / Y-104)</name>
    <name type="common">Microsphaera multipartita</name>
    <dbReference type="NCBI Taxonomy" id="479431"/>
    <lineage>
        <taxon>Bacteria</taxon>
        <taxon>Bacillati</taxon>
        <taxon>Actinomycetota</taxon>
        <taxon>Actinomycetes</taxon>
        <taxon>Nakamurellales</taxon>
        <taxon>Nakamurellaceae</taxon>
        <taxon>Nakamurella</taxon>
    </lineage>
</organism>
<dbReference type="InterPro" id="IPR044999">
    <property type="entry name" value="CbbY-like"/>
</dbReference>
<dbReference type="Proteomes" id="UP000002218">
    <property type="component" value="Chromosome"/>
</dbReference>
<reference evidence="2" key="1">
    <citation type="submission" date="2009-09" db="EMBL/GenBank/DDBJ databases">
        <title>The complete genome of Nakamurella multipartita DSM 44233.</title>
        <authorList>
            <consortium name="US DOE Joint Genome Institute (JGI-PGF)"/>
            <person name="Lucas S."/>
            <person name="Copeland A."/>
            <person name="Lapidus A."/>
            <person name="Glavina del Rio T."/>
            <person name="Dalin E."/>
            <person name="Tice H."/>
            <person name="Bruce D."/>
            <person name="Goodwin L."/>
            <person name="Pitluck S."/>
            <person name="Kyrpides N."/>
            <person name="Mavromatis K."/>
            <person name="Ivanova N."/>
            <person name="Ovchinnikova G."/>
            <person name="Sims D."/>
            <person name="Meincke L."/>
            <person name="Brettin T."/>
            <person name="Detter J.C."/>
            <person name="Han C."/>
            <person name="Larimer F."/>
            <person name="Land M."/>
            <person name="Hauser L."/>
            <person name="Markowitz V."/>
            <person name="Cheng J.-F."/>
            <person name="Hugenholtz P."/>
            <person name="Woyke T."/>
            <person name="Wu D."/>
            <person name="Klenk H.-P."/>
            <person name="Eisen J.A."/>
        </authorList>
    </citation>
    <scope>NUCLEOTIDE SEQUENCE [LARGE SCALE GENOMIC DNA]</scope>
    <source>
        <strain evidence="2">ATCC 700099 / DSM 44233 / CIP 104796 / JCM 9543 / NBRC 105858 / Y-104</strain>
    </source>
</reference>
<sequence length="262" mass="27497">MTPALILDCDGVLADTERDGHLVAFNQTFRELGLPFQWSQEEYAELLKIGGGKERMLGYLRQHPELDFGTPEEVAAKVAAAHKRKSEVYVELVEQGALPGRPGVKRLIESALDAGWVVAVASTSATKSVEAVLTSVVGPQTRARMAGVWAGDIVPAKKPAPDIYLLTLRELGLSADDAVVIEDSESGAKAAAAAGLRHVVTVSSFTAQDPFPAAGIVVSDLGEPGAPGAYRAGLDVRHDGVIDVASLERLLAQTTAPAPATV</sequence>
<dbReference type="FunCoup" id="C8XDU3">
    <property type="interactions" value="308"/>
</dbReference>
<dbReference type="SFLD" id="SFLDS00003">
    <property type="entry name" value="Haloacid_Dehalogenase"/>
    <property type="match status" value="1"/>
</dbReference>
<dbReference type="Gene3D" id="1.10.150.240">
    <property type="entry name" value="Putative phosphatase, domain 2"/>
    <property type="match status" value="1"/>
</dbReference>
<evidence type="ECO:0000313" key="1">
    <source>
        <dbReference type="EMBL" id="ACV79646.1"/>
    </source>
</evidence>
<dbReference type="InterPro" id="IPR023214">
    <property type="entry name" value="HAD_sf"/>
</dbReference>
<dbReference type="InterPro" id="IPR036412">
    <property type="entry name" value="HAD-like_sf"/>
</dbReference>
<dbReference type="eggNOG" id="COG0637">
    <property type="taxonomic scope" value="Bacteria"/>
</dbReference>
<dbReference type="HOGENOM" id="CLU_045011_0_2_11"/>
<dbReference type="InterPro" id="IPR006439">
    <property type="entry name" value="HAD-SF_hydro_IA"/>
</dbReference>
<dbReference type="STRING" id="479431.Namu_3317"/>
<protein>
    <submittedName>
        <fullName evidence="1">HAD-superfamily hydrolase, subfamily IA, variant 3</fullName>
    </submittedName>
</protein>
<gene>
    <name evidence="1" type="ordered locus">Namu_3317</name>
</gene>
<dbReference type="InParanoid" id="C8XDU3"/>
<dbReference type="PANTHER" id="PTHR42896">
    <property type="entry name" value="XYLULOSE-1,5-BISPHOSPHATE (XUBP) PHOSPHATASE"/>
    <property type="match status" value="1"/>
</dbReference>
<dbReference type="SUPFAM" id="SSF56784">
    <property type="entry name" value="HAD-like"/>
    <property type="match status" value="1"/>
</dbReference>
<dbReference type="KEGG" id="nml:Namu_3317"/>
<keyword evidence="1" id="KW-0378">Hydrolase</keyword>
<dbReference type="GO" id="GO:0016787">
    <property type="term" value="F:hydrolase activity"/>
    <property type="evidence" value="ECO:0007669"/>
    <property type="project" value="UniProtKB-KW"/>
</dbReference>
<dbReference type="NCBIfam" id="TIGR01509">
    <property type="entry name" value="HAD-SF-IA-v3"/>
    <property type="match status" value="1"/>
</dbReference>
<dbReference type="EMBL" id="CP001737">
    <property type="protein sequence ID" value="ACV79646.1"/>
    <property type="molecule type" value="Genomic_DNA"/>
</dbReference>
<dbReference type="RefSeq" id="WP_015748512.1">
    <property type="nucleotide sequence ID" value="NC_013235.1"/>
</dbReference>
<dbReference type="PANTHER" id="PTHR42896:SF2">
    <property type="entry name" value="CBBY-LIKE PROTEIN"/>
    <property type="match status" value="1"/>
</dbReference>
<keyword evidence="2" id="KW-1185">Reference proteome</keyword>
<dbReference type="SFLD" id="SFLDG01129">
    <property type="entry name" value="C1.5:_HAD__Beta-PGM__Phosphata"/>
    <property type="match status" value="1"/>
</dbReference>
<reference evidence="1 2" key="2">
    <citation type="journal article" date="2010" name="Stand. Genomic Sci.">
        <title>Complete genome sequence of Nakamurella multipartita type strain (Y-104).</title>
        <authorList>
            <person name="Tice H."/>
            <person name="Mayilraj S."/>
            <person name="Sims D."/>
            <person name="Lapidus A."/>
            <person name="Nolan M."/>
            <person name="Lucas S."/>
            <person name="Glavina Del Rio T."/>
            <person name="Copeland A."/>
            <person name="Cheng J.F."/>
            <person name="Meincke L."/>
            <person name="Bruce D."/>
            <person name="Goodwin L."/>
            <person name="Pitluck S."/>
            <person name="Ivanova N."/>
            <person name="Mavromatis K."/>
            <person name="Ovchinnikova G."/>
            <person name="Pati A."/>
            <person name="Chen A."/>
            <person name="Palaniappan K."/>
            <person name="Land M."/>
            <person name="Hauser L."/>
            <person name="Chang Y.J."/>
            <person name="Jeffries C.D."/>
            <person name="Detter J.C."/>
            <person name="Brettin T."/>
            <person name="Rohde M."/>
            <person name="Goker M."/>
            <person name="Bristow J."/>
            <person name="Eisen J.A."/>
            <person name="Markowitz V."/>
            <person name="Hugenholtz P."/>
            <person name="Kyrpides N.C."/>
            <person name="Klenk H.P."/>
            <person name="Chen F."/>
        </authorList>
    </citation>
    <scope>NUCLEOTIDE SEQUENCE [LARGE SCALE GENOMIC DNA]</scope>
    <source>
        <strain evidence="2">ATCC 700099 / DSM 44233 / CIP 104796 / JCM 9543 / NBRC 105858 / Y-104</strain>
    </source>
</reference>
<dbReference type="InterPro" id="IPR023198">
    <property type="entry name" value="PGP-like_dom2"/>
</dbReference>
<proteinExistence type="predicted"/>
<accession>C8XDU3</accession>